<evidence type="ECO:0000259" key="1">
    <source>
        <dbReference type="Pfam" id="PF18734"/>
    </source>
</evidence>
<protein>
    <recommendedName>
        <fullName evidence="1">HEPN AbiU2-like domain-containing protein</fullName>
    </recommendedName>
</protein>
<feature type="domain" description="HEPN AbiU2-like" evidence="1">
    <location>
        <begin position="53"/>
        <end position="252"/>
    </location>
</feature>
<gene>
    <name evidence="2" type="ORF">CU669_08325</name>
</gene>
<evidence type="ECO:0000313" key="3">
    <source>
        <dbReference type="Proteomes" id="UP000251075"/>
    </source>
</evidence>
<evidence type="ECO:0000313" key="2">
    <source>
        <dbReference type="EMBL" id="RAU22669.1"/>
    </source>
</evidence>
<organism evidence="2 3">
    <name type="scientific">Paramagnetospirillum kuznetsovii</name>
    <dbReference type="NCBI Taxonomy" id="2053833"/>
    <lineage>
        <taxon>Bacteria</taxon>
        <taxon>Pseudomonadati</taxon>
        <taxon>Pseudomonadota</taxon>
        <taxon>Alphaproteobacteria</taxon>
        <taxon>Rhodospirillales</taxon>
        <taxon>Magnetospirillaceae</taxon>
        <taxon>Paramagnetospirillum</taxon>
    </lineage>
</organism>
<comment type="caution">
    <text evidence="2">The sequence shown here is derived from an EMBL/GenBank/DDBJ whole genome shotgun (WGS) entry which is preliminary data.</text>
</comment>
<proteinExistence type="predicted"/>
<name>A0A364P001_9PROT</name>
<sequence length="267" mass="30544">MRPNVQPFAEGIMERGMTVAKKPKAVWTWDQIVRAMELINENHSLAIGYVEMLRIPVYDQEYLKRFNKTFSAHGLEMIRNALHQAGVMSLCRLWDSSKDALSIPNALCALRRYPHIKATLSRRHQGMMELPTEMAKVRDDARDPHIQNSLERLARRQAAEMVTRTKQTFRELYSLAAQDSFIELVGAVTNWRHKIAHPVVVTKLERSGVAVSPLKWGDLETALAQTSQIVALLNLLIDDLNIYPKDSHKVWERYGAVFWKSVSATPE</sequence>
<dbReference type="EMBL" id="PGTO01000004">
    <property type="protein sequence ID" value="RAU22669.1"/>
    <property type="molecule type" value="Genomic_DNA"/>
</dbReference>
<dbReference type="AlphaFoldDB" id="A0A364P001"/>
<reference evidence="2 3" key="1">
    <citation type="submission" date="2017-11" db="EMBL/GenBank/DDBJ databases">
        <title>Draft genome sequence of magnetotactic bacterium Magnetospirillum kuznetsovii LBB-42.</title>
        <authorList>
            <person name="Grouzdev D.S."/>
            <person name="Rysina M.S."/>
            <person name="Baslerov R.V."/>
            <person name="Koziaeva V."/>
        </authorList>
    </citation>
    <scope>NUCLEOTIDE SEQUENCE [LARGE SCALE GENOMIC DNA]</scope>
    <source>
        <strain evidence="2 3">LBB-42</strain>
    </source>
</reference>
<accession>A0A364P001</accession>
<dbReference type="InterPro" id="IPR040704">
    <property type="entry name" value="HEPN_AbiU2"/>
</dbReference>
<dbReference type="Proteomes" id="UP000251075">
    <property type="component" value="Unassembled WGS sequence"/>
</dbReference>
<keyword evidence="3" id="KW-1185">Reference proteome</keyword>
<dbReference type="Pfam" id="PF18734">
    <property type="entry name" value="HEPN_AbiU2"/>
    <property type="match status" value="1"/>
</dbReference>